<name>C6LE72_9FIRM</name>
<gene>
    <name evidence="1" type="ORF">BRYFOR_06921</name>
</gene>
<dbReference type="Proteomes" id="UP000005561">
    <property type="component" value="Unassembled WGS sequence"/>
</dbReference>
<proteinExistence type="predicted"/>
<keyword evidence="2" id="KW-1185">Reference proteome</keyword>
<evidence type="ECO:0000313" key="1">
    <source>
        <dbReference type="EMBL" id="EET61276.1"/>
    </source>
</evidence>
<evidence type="ECO:0000313" key="2">
    <source>
        <dbReference type="Proteomes" id="UP000005561"/>
    </source>
</evidence>
<reference evidence="1" key="1">
    <citation type="submission" date="2009-07" db="EMBL/GenBank/DDBJ databases">
        <authorList>
            <person name="Weinstock G."/>
            <person name="Sodergren E."/>
            <person name="Clifton S."/>
            <person name="Fulton L."/>
            <person name="Fulton B."/>
            <person name="Courtney L."/>
            <person name="Fronick C."/>
            <person name="Harrison M."/>
            <person name="Strong C."/>
            <person name="Farmer C."/>
            <person name="Delahaunty K."/>
            <person name="Markovic C."/>
            <person name="Hall O."/>
            <person name="Minx P."/>
            <person name="Tomlinson C."/>
            <person name="Mitreva M."/>
            <person name="Nelson J."/>
            <person name="Hou S."/>
            <person name="Wollam A."/>
            <person name="Pepin K.H."/>
            <person name="Johnson M."/>
            <person name="Bhonagiri V."/>
            <person name="Nash W.E."/>
            <person name="Warren W."/>
            <person name="Chinwalla A."/>
            <person name="Mardis E.R."/>
            <person name="Wilson R.K."/>
        </authorList>
    </citation>
    <scope>NUCLEOTIDE SEQUENCE [LARGE SCALE GENOMIC DNA]</scope>
    <source>
        <strain evidence="1">DSM 14469</strain>
    </source>
</reference>
<comment type="caution">
    <text evidence="1">The sequence shown here is derived from an EMBL/GenBank/DDBJ whole genome shotgun (WGS) entry which is preliminary data.</text>
</comment>
<dbReference type="EMBL" id="ACCL02000007">
    <property type="protein sequence ID" value="EET61276.1"/>
    <property type="molecule type" value="Genomic_DNA"/>
</dbReference>
<dbReference type="AlphaFoldDB" id="C6LE72"/>
<accession>C6LE72</accession>
<protein>
    <submittedName>
        <fullName evidence="1">Uncharacterized protein</fullName>
    </submittedName>
</protein>
<organism evidence="1 2">
    <name type="scientific">Marvinbryantia formatexigens DSM 14469</name>
    <dbReference type="NCBI Taxonomy" id="478749"/>
    <lineage>
        <taxon>Bacteria</taxon>
        <taxon>Bacillati</taxon>
        <taxon>Bacillota</taxon>
        <taxon>Clostridia</taxon>
        <taxon>Lachnospirales</taxon>
        <taxon>Lachnospiraceae</taxon>
        <taxon>Marvinbryantia</taxon>
    </lineage>
</organism>
<sequence length="40" mass="5067">MLHINYNMRFQIMQVVFMKLSHIYRIPRNYSVTLQKYNKF</sequence>